<evidence type="ECO:0000256" key="5">
    <source>
        <dbReference type="ARBA" id="ARBA00022833"/>
    </source>
</evidence>
<proteinExistence type="predicted"/>
<dbReference type="GO" id="GO:0000978">
    <property type="term" value="F:RNA polymerase II cis-regulatory region sequence-specific DNA binding"/>
    <property type="evidence" value="ECO:0007669"/>
    <property type="project" value="TreeGrafter"/>
</dbReference>
<dbReference type="PROSITE" id="PS50157">
    <property type="entry name" value="ZINC_FINGER_C2H2_2"/>
    <property type="match status" value="2"/>
</dbReference>
<sequence>MIYLLNVLTDFLMYSKRLEVEAAGLTKDQVENTLKSMDNFRVALEETRDSIEKRARQIGGDTENLAGSHTLARHGRSDDMEEGEGREERDEIIYQINTRSEIGEGVVEIRDEPIDEFAGIKQEEPIADIDICPSTGDCRPIDQMDIISYPSMESNEDHIDETLSIHDGEQDSSEIREMKKRRRSSRRVSRIVKYTDGMEELHGEEEPIEKKSRSESVDSDREVRNKKGGKARAKSVKMKRAEDDEIAESWMCSWNQCNESLTSDINLFEHAYNDHIHPLEYHFSCEWEGCTRNEPFKHRFLLSRHVRTHIGIRSHSCPFEGCGKAYTTKACLETHVRSHTGEKPFKCTYANCGKSFSDRSDRNKHINGVLSDQKSYKGNVVKCPKEYTDPSSLRKHIKEVHGEAVWQQRKSNRQQKGRIINGKRARSKRPQIVPNEEPFFLNQLDMPKEEEIENEAKIKVPEQQSFPHFEDVVKEEEIKDEEAGEKCFLSV</sequence>
<comment type="caution">
    <text evidence="10">The sequence shown here is derived from an EMBL/GenBank/DDBJ whole genome shotgun (WGS) entry which is preliminary data.</text>
</comment>
<dbReference type="EMBL" id="BTRK01000002">
    <property type="protein sequence ID" value="GMR38521.1"/>
    <property type="molecule type" value="Genomic_DNA"/>
</dbReference>
<feature type="compositionally biased region" description="Basic and acidic residues" evidence="8">
    <location>
        <begin position="199"/>
        <end position="225"/>
    </location>
</feature>
<evidence type="ECO:0000256" key="8">
    <source>
        <dbReference type="SAM" id="MobiDB-lite"/>
    </source>
</evidence>
<dbReference type="FunFam" id="3.30.160.60:FF:000125">
    <property type="entry name" value="Putative zinc finger protein 143"/>
    <property type="match status" value="1"/>
</dbReference>
<evidence type="ECO:0000313" key="11">
    <source>
        <dbReference type="Proteomes" id="UP001328107"/>
    </source>
</evidence>
<dbReference type="Pfam" id="PF00096">
    <property type="entry name" value="zf-C2H2"/>
    <property type="match status" value="2"/>
</dbReference>
<feature type="compositionally biased region" description="Basic residues" evidence="8">
    <location>
        <begin position="226"/>
        <end position="237"/>
    </location>
</feature>
<evidence type="ECO:0000256" key="6">
    <source>
        <dbReference type="ARBA" id="ARBA00023242"/>
    </source>
</evidence>
<evidence type="ECO:0000256" key="4">
    <source>
        <dbReference type="ARBA" id="ARBA00022771"/>
    </source>
</evidence>
<keyword evidence="6" id="KW-0539">Nucleus</keyword>
<dbReference type="Gene3D" id="3.30.160.60">
    <property type="entry name" value="Classic Zinc Finger"/>
    <property type="match status" value="4"/>
</dbReference>
<dbReference type="PANTHER" id="PTHR45718:SF4">
    <property type="entry name" value="TRANSCRIPTIONAL ACTIVATOR CUBITUS INTERRUPTUS"/>
    <property type="match status" value="1"/>
</dbReference>
<dbReference type="SUPFAM" id="SSF57667">
    <property type="entry name" value="beta-beta-alpha zinc fingers"/>
    <property type="match status" value="1"/>
</dbReference>
<feature type="region of interest" description="Disordered" evidence="8">
    <location>
        <begin position="193"/>
        <end position="237"/>
    </location>
</feature>
<protein>
    <recommendedName>
        <fullName evidence="9">C2H2-type domain-containing protein</fullName>
    </recommendedName>
</protein>
<feature type="region of interest" description="Disordered" evidence="8">
    <location>
        <begin position="409"/>
        <end position="429"/>
    </location>
</feature>
<keyword evidence="11" id="KW-1185">Reference proteome</keyword>
<dbReference type="GO" id="GO:0000981">
    <property type="term" value="F:DNA-binding transcription factor activity, RNA polymerase II-specific"/>
    <property type="evidence" value="ECO:0007669"/>
    <property type="project" value="TreeGrafter"/>
</dbReference>
<evidence type="ECO:0000259" key="9">
    <source>
        <dbReference type="PROSITE" id="PS50157"/>
    </source>
</evidence>
<keyword evidence="4 7" id="KW-0863">Zinc-finger</keyword>
<evidence type="ECO:0000256" key="7">
    <source>
        <dbReference type="PROSITE-ProRule" id="PRU00042"/>
    </source>
</evidence>
<evidence type="ECO:0000256" key="2">
    <source>
        <dbReference type="ARBA" id="ARBA00022723"/>
    </source>
</evidence>
<dbReference type="InterPro" id="IPR043359">
    <property type="entry name" value="GLI-like"/>
</dbReference>
<dbReference type="InterPro" id="IPR013087">
    <property type="entry name" value="Znf_C2H2_type"/>
</dbReference>
<feature type="compositionally biased region" description="Basic residues" evidence="8">
    <location>
        <begin position="410"/>
        <end position="429"/>
    </location>
</feature>
<name>A0AAN4ZCY5_9BILA</name>
<dbReference type="GO" id="GO:0008270">
    <property type="term" value="F:zinc ion binding"/>
    <property type="evidence" value="ECO:0007669"/>
    <property type="project" value="UniProtKB-KW"/>
</dbReference>
<dbReference type="Proteomes" id="UP001328107">
    <property type="component" value="Unassembled WGS sequence"/>
</dbReference>
<dbReference type="GO" id="GO:0005634">
    <property type="term" value="C:nucleus"/>
    <property type="evidence" value="ECO:0007669"/>
    <property type="project" value="UniProtKB-SubCell"/>
</dbReference>
<keyword evidence="5" id="KW-0862">Zinc</keyword>
<feature type="domain" description="C2H2-type" evidence="9">
    <location>
        <begin position="315"/>
        <end position="344"/>
    </location>
</feature>
<organism evidence="10 11">
    <name type="scientific">Pristionchus mayeri</name>
    <dbReference type="NCBI Taxonomy" id="1317129"/>
    <lineage>
        <taxon>Eukaryota</taxon>
        <taxon>Metazoa</taxon>
        <taxon>Ecdysozoa</taxon>
        <taxon>Nematoda</taxon>
        <taxon>Chromadorea</taxon>
        <taxon>Rhabditida</taxon>
        <taxon>Rhabditina</taxon>
        <taxon>Diplogasteromorpha</taxon>
        <taxon>Diplogasteroidea</taxon>
        <taxon>Neodiplogasteridae</taxon>
        <taxon>Pristionchus</taxon>
    </lineage>
</organism>
<accession>A0AAN4ZCY5</accession>
<dbReference type="InterPro" id="IPR036236">
    <property type="entry name" value="Znf_C2H2_sf"/>
</dbReference>
<dbReference type="PROSITE" id="PS00028">
    <property type="entry name" value="ZINC_FINGER_C2H2_1"/>
    <property type="match status" value="2"/>
</dbReference>
<dbReference type="PANTHER" id="PTHR45718">
    <property type="entry name" value="TRANSCRIPTIONAL ACTIVATOR CUBITUS INTERRUPTUS"/>
    <property type="match status" value="1"/>
</dbReference>
<evidence type="ECO:0000256" key="1">
    <source>
        <dbReference type="ARBA" id="ARBA00004123"/>
    </source>
</evidence>
<evidence type="ECO:0000256" key="3">
    <source>
        <dbReference type="ARBA" id="ARBA00022737"/>
    </source>
</evidence>
<dbReference type="AlphaFoldDB" id="A0AAN4ZCY5"/>
<keyword evidence="2" id="KW-0479">Metal-binding</keyword>
<feature type="domain" description="C2H2-type" evidence="9">
    <location>
        <begin position="345"/>
        <end position="375"/>
    </location>
</feature>
<reference evidence="11" key="1">
    <citation type="submission" date="2022-10" db="EMBL/GenBank/DDBJ databases">
        <title>Genome assembly of Pristionchus species.</title>
        <authorList>
            <person name="Yoshida K."/>
            <person name="Sommer R.J."/>
        </authorList>
    </citation>
    <scope>NUCLEOTIDE SEQUENCE [LARGE SCALE GENOMIC DNA]</scope>
    <source>
        <strain evidence="11">RS5460</strain>
    </source>
</reference>
<dbReference type="FunFam" id="3.30.160.60:FF:000100">
    <property type="entry name" value="Zinc finger 45-like"/>
    <property type="match status" value="1"/>
</dbReference>
<comment type="subcellular location">
    <subcellularLocation>
        <location evidence="1">Nucleus</location>
    </subcellularLocation>
</comment>
<dbReference type="SMART" id="SM00355">
    <property type="entry name" value="ZnF_C2H2"/>
    <property type="match status" value="5"/>
</dbReference>
<gene>
    <name evidence="10" type="ORF">PMAYCL1PPCAC_08716</name>
</gene>
<feature type="region of interest" description="Disordered" evidence="8">
    <location>
        <begin position="55"/>
        <end position="89"/>
    </location>
</feature>
<evidence type="ECO:0000313" key="10">
    <source>
        <dbReference type="EMBL" id="GMR38521.1"/>
    </source>
</evidence>
<keyword evidence="3" id="KW-0677">Repeat</keyword>